<name>L7U7K3_MYXSD</name>
<dbReference type="PROSITE" id="PS51257">
    <property type="entry name" value="PROKAR_LIPOPROTEIN"/>
    <property type="match status" value="1"/>
</dbReference>
<protein>
    <submittedName>
        <fullName evidence="1">Lipoprotein</fullName>
    </submittedName>
</protein>
<keyword evidence="2" id="KW-1185">Reference proteome</keyword>
<organism evidence="1 2">
    <name type="scientific">Myxococcus stipitatus (strain DSM 14675 / JCM 12634 / Mx s8)</name>
    <dbReference type="NCBI Taxonomy" id="1278073"/>
    <lineage>
        <taxon>Bacteria</taxon>
        <taxon>Pseudomonadati</taxon>
        <taxon>Myxococcota</taxon>
        <taxon>Myxococcia</taxon>
        <taxon>Myxococcales</taxon>
        <taxon>Cystobacterineae</taxon>
        <taxon>Myxococcaceae</taxon>
        <taxon>Myxococcus</taxon>
    </lineage>
</organism>
<sequence length="108" mass="11807">MSFLKPLRHIAWSLLLLVVACGGPLPTEEGTPEAEVEQLSVAEPPPPETLACAGERDPCIAEIATCGVRCCNEDHRPFPSTHCGNCTGIGEEFCRYRGGIKNLRWTRQ</sequence>
<gene>
    <name evidence="1" type="ordered locus">MYSTI_02767</name>
</gene>
<dbReference type="Proteomes" id="UP000011131">
    <property type="component" value="Chromosome"/>
</dbReference>
<dbReference type="EMBL" id="CP004025">
    <property type="protein sequence ID" value="AGC44083.1"/>
    <property type="molecule type" value="Genomic_DNA"/>
</dbReference>
<evidence type="ECO:0000313" key="1">
    <source>
        <dbReference type="EMBL" id="AGC44083.1"/>
    </source>
</evidence>
<dbReference type="AlphaFoldDB" id="L7U7K3"/>
<keyword evidence="1" id="KW-0449">Lipoprotein</keyword>
<dbReference type="KEGG" id="msd:MYSTI_02767"/>
<reference evidence="1 2" key="1">
    <citation type="journal article" date="2013" name="Genome Announc.">
        <title>Complete genome sequence of Myxococcus stipitatus strain DSM 14675, a fruiting myxobacterium.</title>
        <authorList>
            <person name="Huntley S."/>
            <person name="Kneip S."/>
            <person name="Treuner-Lange A."/>
            <person name="Sogaard-Andersen L."/>
        </authorList>
    </citation>
    <scope>NUCLEOTIDE SEQUENCE [LARGE SCALE GENOMIC DNA]</scope>
    <source>
        <strain evidence="2">DSM 14675 / JCM 12634 / Mx s8</strain>
    </source>
</reference>
<proteinExistence type="predicted"/>
<dbReference type="HOGENOM" id="CLU_2194104_0_0_7"/>
<accession>L7U7K3</accession>
<evidence type="ECO:0000313" key="2">
    <source>
        <dbReference type="Proteomes" id="UP000011131"/>
    </source>
</evidence>